<evidence type="ECO:0008006" key="4">
    <source>
        <dbReference type="Google" id="ProtNLM"/>
    </source>
</evidence>
<comment type="caution">
    <text evidence="2">The sequence shown here is derived from an EMBL/GenBank/DDBJ whole genome shotgun (WGS) entry which is preliminary data.</text>
</comment>
<dbReference type="AlphaFoldDB" id="A0A2S5TCR0"/>
<reference evidence="2 3" key="1">
    <citation type="submission" date="2018-02" db="EMBL/GenBank/DDBJ databases">
        <title>Genome sequencing of Solimonas sp. HR-BB.</title>
        <authorList>
            <person name="Lee Y."/>
            <person name="Jeon C.O."/>
        </authorList>
    </citation>
    <scope>NUCLEOTIDE SEQUENCE [LARGE SCALE GENOMIC DNA]</scope>
    <source>
        <strain evidence="2 3">HR-BB</strain>
    </source>
</reference>
<dbReference type="EMBL" id="PSNW01000010">
    <property type="protein sequence ID" value="PPE72789.1"/>
    <property type="molecule type" value="Genomic_DNA"/>
</dbReference>
<evidence type="ECO:0000313" key="2">
    <source>
        <dbReference type="EMBL" id="PPE72789.1"/>
    </source>
</evidence>
<protein>
    <recommendedName>
        <fullName evidence="4">Metal-binding protein</fullName>
    </recommendedName>
</protein>
<name>A0A2S5TCR0_9GAMM</name>
<accession>A0A2S5TCR0</accession>
<proteinExistence type="predicted"/>
<dbReference type="InterPro" id="IPR007332">
    <property type="entry name" value="DUF411"/>
</dbReference>
<sequence>MLLSLMFGNTCMRNSGLGTLPSRLNLSAAHRRSTDMAKKIRPRERPRGWKGVSRTVKVWVVLALACSVLAGILAQWPRWFPIDPMRQVTIYRTHGCRCAFTWARDLESKGYVVTMYEPETLKTIRGALKTPPSLRGCHVGRYMEYFVEGHVPAEALGVLARQHPAGLGVGAESAAARHEPPSSTQAGGTPGVILYDQNGNAHPWWSGLGA</sequence>
<organism evidence="2 3">
    <name type="scientific">Solimonas fluminis</name>
    <dbReference type="NCBI Taxonomy" id="2086571"/>
    <lineage>
        <taxon>Bacteria</taxon>
        <taxon>Pseudomonadati</taxon>
        <taxon>Pseudomonadota</taxon>
        <taxon>Gammaproteobacteria</taxon>
        <taxon>Nevskiales</taxon>
        <taxon>Nevskiaceae</taxon>
        <taxon>Solimonas</taxon>
    </lineage>
</organism>
<gene>
    <name evidence="2" type="ORF">C3942_17250</name>
</gene>
<dbReference type="OrthoDB" id="7064757at2"/>
<feature type="region of interest" description="Disordered" evidence="1">
    <location>
        <begin position="170"/>
        <end position="192"/>
    </location>
</feature>
<dbReference type="Pfam" id="PF04214">
    <property type="entry name" value="DUF411"/>
    <property type="match status" value="1"/>
</dbReference>
<evidence type="ECO:0000313" key="3">
    <source>
        <dbReference type="Proteomes" id="UP000238220"/>
    </source>
</evidence>
<evidence type="ECO:0000256" key="1">
    <source>
        <dbReference type="SAM" id="MobiDB-lite"/>
    </source>
</evidence>
<dbReference type="Proteomes" id="UP000238220">
    <property type="component" value="Unassembled WGS sequence"/>
</dbReference>
<keyword evidence="3" id="KW-1185">Reference proteome</keyword>